<keyword evidence="8" id="KW-1185">Reference proteome</keyword>
<sequence length="291" mass="31061">MNTTSTLPALFVSHGSPMIALEPGAAGAFLRRLGPAIDATFGRPRAIVAISAHTAARSHVLLAGARHQAIYDFGGFDPRLSTLRYDAPGHPALAADVATRLQAAGIDVHRVDRGGLDHGIWTALRYVYPEADVPVLPLAFDPARSPAEQFALGAALAPLRDDGVLVLGTGSITHNLRRVFASGLRAPMEQPEIPESAAFRDWFVANSRAHDWDALFDYRRRAPHAVDMHPTDEHLLPWFVAAGAGGRDATPHRLHTSVTFGSLGMDAYAFGAEAGRLDDALVASARSTMAT</sequence>
<dbReference type="Gene3D" id="3.40.830.10">
    <property type="entry name" value="LigB-like"/>
    <property type="match status" value="1"/>
</dbReference>
<keyword evidence="3" id="KW-0479">Metal-binding</keyword>
<feature type="domain" description="Extradiol ring-cleavage dioxygenase class III enzyme subunit B" evidence="6">
    <location>
        <begin position="9"/>
        <end position="264"/>
    </location>
</feature>
<dbReference type="PIRSF" id="PIRSF006157">
    <property type="entry name" value="Doxgns_DODA"/>
    <property type="match status" value="1"/>
</dbReference>
<name>A0A7Y6NPC0_9BURK</name>
<protein>
    <submittedName>
        <fullName evidence="7">Dioxygenase</fullName>
    </submittedName>
</protein>
<dbReference type="GO" id="GO:0008270">
    <property type="term" value="F:zinc ion binding"/>
    <property type="evidence" value="ECO:0007669"/>
    <property type="project" value="InterPro"/>
</dbReference>
<dbReference type="PANTHER" id="PTHR30096">
    <property type="entry name" value="4,5-DOPA DIOXYGENASE EXTRADIOL-LIKE PROTEIN"/>
    <property type="match status" value="1"/>
</dbReference>
<keyword evidence="4" id="KW-0862">Zinc</keyword>
<comment type="similarity">
    <text evidence="2">Belongs to the DODA-type extradiol aromatic ring-opening dioxygenase family.</text>
</comment>
<dbReference type="AlphaFoldDB" id="A0A7Y6NPC0"/>
<keyword evidence="5" id="KW-0560">Oxidoreductase</keyword>
<keyword evidence="7" id="KW-0223">Dioxygenase</keyword>
<dbReference type="Pfam" id="PF02900">
    <property type="entry name" value="LigB"/>
    <property type="match status" value="1"/>
</dbReference>
<organism evidence="7 8">
    <name type="scientific">Piscinibacter koreensis</name>
    <dbReference type="NCBI Taxonomy" id="2742824"/>
    <lineage>
        <taxon>Bacteria</taxon>
        <taxon>Pseudomonadati</taxon>
        <taxon>Pseudomonadota</taxon>
        <taxon>Betaproteobacteria</taxon>
        <taxon>Burkholderiales</taxon>
        <taxon>Sphaerotilaceae</taxon>
        <taxon>Piscinibacter</taxon>
    </lineage>
</organism>
<dbReference type="EMBL" id="JABWMJ010000006">
    <property type="protein sequence ID" value="NUZ06882.1"/>
    <property type="molecule type" value="Genomic_DNA"/>
</dbReference>
<dbReference type="GO" id="GO:0016702">
    <property type="term" value="F:oxidoreductase activity, acting on single donors with incorporation of molecular oxygen, incorporation of two atoms of oxygen"/>
    <property type="evidence" value="ECO:0007669"/>
    <property type="project" value="UniProtKB-ARBA"/>
</dbReference>
<dbReference type="SUPFAM" id="SSF53213">
    <property type="entry name" value="LigB-like"/>
    <property type="match status" value="1"/>
</dbReference>
<evidence type="ECO:0000313" key="7">
    <source>
        <dbReference type="EMBL" id="NUZ06882.1"/>
    </source>
</evidence>
<comment type="cofactor">
    <cofactor evidence="1">
        <name>Zn(2+)</name>
        <dbReference type="ChEBI" id="CHEBI:29105"/>
    </cofactor>
</comment>
<proteinExistence type="inferred from homology"/>
<evidence type="ECO:0000256" key="5">
    <source>
        <dbReference type="ARBA" id="ARBA00023002"/>
    </source>
</evidence>
<dbReference type="InterPro" id="IPR014436">
    <property type="entry name" value="Extradiol_dOase_DODA"/>
</dbReference>
<evidence type="ECO:0000256" key="2">
    <source>
        <dbReference type="ARBA" id="ARBA00007581"/>
    </source>
</evidence>
<dbReference type="CDD" id="cd07363">
    <property type="entry name" value="45_DOPA_Dioxygenase"/>
    <property type="match status" value="1"/>
</dbReference>
<dbReference type="RefSeq" id="WP_176069733.1">
    <property type="nucleotide sequence ID" value="NZ_JABWMJ010000006.1"/>
</dbReference>
<evidence type="ECO:0000256" key="1">
    <source>
        <dbReference type="ARBA" id="ARBA00001947"/>
    </source>
</evidence>
<accession>A0A7Y6NPC0</accession>
<dbReference type="Proteomes" id="UP000529637">
    <property type="component" value="Unassembled WGS sequence"/>
</dbReference>
<evidence type="ECO:0000313" key="8">
    <source>
        <dbReference type="Proteomes" id="UP000529637"/>
    </source>
</evidence>
<dbReference type="GO" id="GO:0008198">
    <property type="term" value="F:ferrous iron binding"/>
    <property type="evidence" value="ECO:0007669"/>
    <property type="project" value="InterPro"/>
</dbReference>
<evidence type="ECO:0000256" key="3">
    <source>
        <dbReference type="ARBA" id="ARBA00022723"/>
    </source>
</evidence>
<evidence type="ECO:0000256" key="4">
    <source>
        <dbReference type="ARBA" id="ARBA00022833"/>
    </source>
</evidence>
<evidence type="ECO:0000259" key="6">
    <source>
        <dbReference type="Pfam" id="PF02900"/>
    </source>
</evidence>
<comment type="caution">
    <text evidence="7">The sequence shown here is derived from an EMBL/GenBank/DDBJ whole genome shotgun (WGS) entry which is preliminary data.</text>
</comment>
<dbReference type="PANTHER" id="PTHR30096:SF0">
    <property type="entry name" value="4,5-DOPA DIOXYGENASE EXTRADIOL-LIKE PROTEIN"/>
    <property type="match status" value="1"/>
</dbReference>
<dbReference type="InterPro" id="IPR004183">
    <property type="entry name" value="Xdiol_dOase_suB"/>
</dbReference>
<gene>
    <name evidence="7" type="ORF">HQN59_14045</name>
</gene>
<reference evidence="7 8" key="1">
    <citation type="submission" date="2020-06" db="EMBL/GenBank/DDBJ databases">
        <title>Schlegella sp. ID0723 isolated from air conditioner.</title>
        <authorList>
            <person name="Kim D.Y."/>
            <person name="Kim D.-U."/>
        </authorList>
    </citation>
    <scope>NUCLEOTIDE SEQUENCE [LARGE SCALE GENOMIC DNA]</scope>
    <source>
        <strain evidence="7 8">ID0723</strain>
    </source>
</reference>